<comment type="caution">
    <text evidence="2">The sequence shown here is derived from an EMBL/GenBank/DDBJ whole genome shotgun (WGS) entry which is preliminary data.</text>
</comment>
<dbReference type="Gene3D" id="3.40.50.1010">
    <property type="entry name" value="5'-nuclease"/>
    <property type="match status" value="1"/>
</dbReference>
<dbReference type="Pfam" id="PF16289">
    <property type="entry name" value="PIN_12"/>
    <property type="match status" value="1"/>
</dbReference>
<keyword evidence="3" id="KW-1185">Reference proteome</keyword>
<dbReference type="AlphaFoldDB" id="A0A5M9HJ10"/>
<dbReference type="InterPro" id="IPR029060">
    <property type="entry name" value="PIN-like_dom_sf"/>
</dbReference>
<gene>
    <name evidence="2" type="ORF">F1649_04530</name>
</gene>
<proteinExistence type="predicted"/>
<protein>
    <submittedName>
        <fullName evidence="2">DUF4935 domain-containing protein</fullName>
    </submittedName>
</protein>
<dbReference type="OrthoDB" id="7010539at2"/>
<accession>A0A5M9HJ10</accession>
<evidence type="ECO:0000313" key="2">
    <source>
        <dbReference type="EMBL" id="KAA8485388.1"/>
    </source>
</evidence>
<dbReference type="SUPFAM" id="SSF88723">
    <property type="entry name" value="PIN domain-like"/>
    <property type="match status" value="1"/>
</dbReference>
<dbReference type="Proteomes" id="UP000322918">
    <property type="component" value="Unassembled WGS sequence"/>
</dbReference>
<dbReference type="RefSeq" id="WP_141814734.1">
    <property type="nucleotide sequence ID" value="NZ_VFPL01000001.1"/>
</dbReference>
<dbReference type="InterPro" id="IPR002716">
    <property type="entry name" value="PIN_dom"/>
</dbReference>
<organism evidence="2 3">
    <name type="scientific">Arcticibacter tournemirensis</name>
    <dbReference type="NCBI Taxonomy" id="699437"/>
    <lineage>
        <taxon>Bacteria</taxon>
        <taxon>Pseudomonadati</taxon>
        <taxon>Bacteroidota</taxon>
        <taxon>Sphingobacteriia</taxon>
        <taxon>Sphingobacteriales</taxon>
        <taxon>Sphingobacteriaceae</taxon>
        <taxon>Arcticibacter</taxon>
    </lineage>
</organism>
<dbReference type="InterPro" id="IPR032557">
    <property type="entry name" value="DUF4935"/>
</dbReference>
<sequence>MKVVLDTNIIYDDFNFKKPNSQILLRELKGGKLTLHVPEIVLDEIVNKFRQRMDKAHKQIKSELDTIKELALEELTSPTNDQVISDLVNNYRDRLMSLFEEYDVKLIPYPKTDHRFLAKKAMLKTKPFNTNEKGYRDNLIWENIKSLISGAGEEIASRPELVFVTNNHTDFMAGDKLHEDLVNELDEQDLQSDTVAVYRNLKEFVDNVLNLYVVQEDVFRERLNANDFWDFELKSIIEEYLDNEYVGHNLSKFEFSEPGDYPDEDREITAYHENFQIRDLTVKKLSADEFVVDAKIDIETELEFFVDKSDYYSSRDEEYAVIDSDWNKHVMLVGQTETIPFDVTLIVNSKLKCQSIELNKTD</sequence>
<dbReference type="SMART" id="SM00670">
    <property type="entry name" value="PINc"/>
    <property type="match status" value="1"/>
</dbReference>
<dbReference type="CDD" id="cd09854">
    <property type="entry name" value="PIN_VapC-like"/>
    <property type="match status" value="1"/>
</dbReference>
<evidence type="ECO:0000259" key="1">
    <source>
        <dbReference type="SMART" id="SM00670"/>
    </source>
</evidence>
<dbReference type="EMBL" id="VWNE01000005">
    <property type="protein sequence ID" value="KAA8485388.1"/>
    <property type="molecule type" value="Genomic_DNA"/>
</dbReference>
<reference evidence="2 3" key="1">
    <citation type="submission" date="2019-09" db="EMBL/GenBank/DDBJ databases">
        <title>Pararcticibacter amylolyticus gen. nov., sp. nov., isolated from a rottenly hemp rope, and reclassification of Pedobacter tournemirensis as Pararcticibacter tournemirensis comb. nov.</title>
        <authorList>
            <person name="Cai Y."/>
        </authorList>
    </citation>
    <scope>NUCLEOTIDE SEQUENCE [LARGE SCALE GENOMIC DNA]</scope>
    <source>
        <strain evidence="2 3">TF5-37.2-LB10</strain>
    </source>
</reference>
<name>A0A5M9HJ10_9SPHI</name>
<feature type="domain" description="PIN" evidence="1">
    <location>
        <begin position="1"/>
        <end position="104"/>
    </location>
</feature>
<evidence type="ECO:0000313" key="3">
    <source>
        <dbReference type="Proteomes" id="UP000322918"/>
    </source>
</evidence>